<dbReference type="EC" id="3.5.3.1" evidence="5"/>
<evidence type="ECO:0000313" key="5">
    <source>
        <dbReference type="EMBL" id="SUN76574.1"/>
    </source>
</evidence>
<dbReference type="PANTHER" id="PTHR43782">
    <property type="entry name" value="ARGINASE"/>
    <property type="match status" value="1"/>
</dbReference>
<gene>
    <name evidence="5" type="primary">rocF</name>
    <name evidence="5" type="ORF">NCTC13765_01069</name>
</gene>
<dbReference type="STRING" id="1123307.GCA_000380065_00759"/>
<evidence type="ECO:0000256" key="2">
    <source>
        <dbReference type="ARBA" id="ARBA00022801"/>
    </source>
</evidence>
<dbReference type="RefSeq" id="WP_018371447.1">
    <property type="nucleotide sequence ID" value="NZ_UHFR01000005.1"/>
</dbReference>
<keyword evidence="2 5" id="KW-0378">Hydrolase</keyword>
<sequence>MTTLRLLLPQWQGGMNPHYVLGAELLALIAPPSDKAETVTVDVKKDFDKGLQTEKGVDRYQDLMNQLVATRQILERKQPDKIITFGGDCSVSQAPFSYLLEKYGEKLGILWLDAHPDIARADQSSHLHEMVLGNLIGEGNPAFAEQVKQPIAPEKVMYGGLIEKELRPIDDGVWRHHIRFANHEDLLQDSQVILNWIEANQLEFLAIHFDLDVLSPMDFRSIYPAEPHTRLEDFPAAVGELTLEQIVRILNDVHSKAEIVGLTIAEHLPWNAIRLRESLSQIPIFK</sequence>
<evidence type="ECO:0000256" key="3">
    <source>
        <dbReference type="ARBA" id="ARBA00023211"/>
    </source>
</evidence>
<dbReference type="SUPFAM" id="SSF52768">
    <property type="entry name" value="Arginase/deacetylase"/>
    <property type="match status" value="1"/>
</dbReference>
<evidence type="ECO:0000313" key="6">
    <source>
        <dbReference type="Proteomes" id="UP000254634"/>
    </source>
</evidence>
<dbReference type="Gene3D" id="3.40.800.10">
    <property type="entry name" value="Ureohydrolase domain"/>
    <property type="match status" value="1"/>
</dbReference>
<comment type="similarity">
    <text evidence="4">Belongs to the arginase family.</text>
</comment>
<keyword evidence="3" id="KW-0464">Manganese</keyword>
<name>A0A380KZQ0_9STRE</name>
<protein>
    <submittedName>
        <fullName evidence="5">Arginase</fullName>
        <ecNumber evidence="5">3.5.3.1</ecNumber>
    </submittedName>
</protein>
<keyword evidence="6" id="KW-1185">Reference proteome</keyword>
<dbReference type="InterPro" id="IPR006035">
    <property type="entry name" value="Ureohydrolase"/>
</dbReference>
<dbReference type="AlphaFoldDB" id="A0A380KZQ0"/>
<reference evidence="5" key="1">
    <citation type="submission" date="2018-06" db="EMBL/GenBank/DDBJ databases">
        <authorList>
            <consortium name="Pathogen Informatics"/>
            <person name="Doyle S."/>
        </authorList>
    </citation>
    <scope>NUCLEOTIDE SEQUENCE [LARGE SCALE GENOMIC DNA]</scope>
    <source>
        <strain evidence="5">NCTC13765</strain>
    </source>
</reference>
<dbReference type="Proteomes" id="UP000254634">
    <property type="component" value="Unassembled WGS sequence"/>
</dbReference>
<accession>A0A380KZQ0</accession>
<dbReference type="GO" id="GO:0004053">
    <property type="term" value="F:arginase activity"/>
    <property type="evidence" value="ECO:0007669"/>
    <property type="project" value="UniProtKB-EC"/>
</dbReference>
<evidence type="ECO:0000256" key="4">
    <source>
        <dbReference type="PROSITE-ProRule" id="PRU00742"/>
    </source>
</evidence>
<dbReference type="PROSITE" id="PS51409">
    <property type="entry name" value="ARGINASE_2"/>
    <property type="match status" value="1"/>
</dbReference>
<dbReference type="InterPro" id="IPR023696">
    <property type="entry name" value="Ureohydrolase_dom_sf"/>
</dbReference>
<proteinExistence type="inferred from homology"/>
<dbReference type="CDD" id="cd09999">
    <property type="entry name" value="Arginase-like_1"/>
    <property type="match status" value="1"/>
</dbReference>
<dbReference type="Pfam" id="PF00491">
    <property type="entry name" value="Arginase"/>
    <property type="match status" value="1"/>
</dbReference>
<organism evidence="5 6">
    <name type="scientific">Streptococcus massiliensis</name>
    <dbReference type="NCBI Taxonomy" id="313439"/>
    <lineage>
        <taxon>Bacteria</taxon>
        <taxon>Bacillati</taxon>
        <taxon>Bacillota</taxon>
        <taxon>Bacilli</taxon>
        <taxon>Lactobacillales</taxon>
        <taxon>Streptococcaceae</taxon>
        <taxon>Streptococcus</taxon>
    </lineage>
</organism>
<dbReference type="EMBL" id="UHFR01000005">
    <property type="protein sequence ID" value="SUN76574.1"/>
    <property type="molecule type" value="Genomic_DNA"/>
</dbReference>
<keyword evidence="1" id="KW-0479">Metal-binding</keyword>
<dbReference type="GO" id="GO:0030145">
    <property type="term" value="F:manganese ion binding"/>
    <property type="evidence" value="ECO:0007669"/>
    <property type="project" value="TreeGrafter"/>
</dbReference>
<dbReference type="PANTHER" id="PTHR43782:SF3">
    <property type="entry name" value="ARGINASE"/>
    <property type="match status" value="1"/>
</dbReference>
<dbReference type="GO" id="GO:0005829">
    <property type="term" value="C:cytosol"/>
    <property type="evidence" value="ECO:0007669"/>
    <property type="project" value="TreeGrafter"/>
</dbReference>
<evidence type="ECO:0000256" key="1">
    <source>
        <dbReference type="ARBA" id="ARBA00022723"/>
    </source>
</evidence>
<dbReference type="OrthoDB" id="9789727at2"/>